<evidence type="ECO:0000259" key="7">
    <source>
        <dbReference type="Pfam" id="PF02837"/>
    </source>
</evidence>
<dbReference type="PANTHER" id="PTHR42732:SF2">
    <property type="entry name" value="BETA-MANNOSIDASE"/>
    <property type="match status" value="1"/>
</dbReference>
<dbReference type="SUPFAM" id="SSF49785">
    <property type="entry name" value="Galactose-binding domain-like"/>
    <property type="match status" value="1"/>
</dbReference>
<keyword evidence="2 8" id="KW-0378">Hydrolase</keyword>
<dbReference type="Gene3D" id="3.20.20.80">
    <property type="entry name" value="Glycosidases"/>
    <property type="match status" value="1"/>
</dbReference>
<feature type="domain" description="Glycosyl hydrolases family 2 sugar binding" evidence="7">
    <location>
        <begin position="109"/>
        <end position="178"/>
    </location>
</feature>
<name>A0A1I0SBQ2_9BACT</name>
<dbReference type="Pfam" id="PF00703">
    <property type="entry name" value="Glyco_hydro_2"/>
    <property type="match status" value="1"/>
</dbReference>
<dbReference type="Gene3D" id="2.60.120.260">
    <property type="entry name" value="Galactose-binding domain-like"/>
    <property type="match status" value="1"/>
</dbReference>
<feature type="chain" id="PRO_5011640772" evidence="4">
    <location>
        <begin position="22"/>
        <end position="616"/>
    </location>
</feature>
<evidence type="ECO:0000256" key="4">
    <source>
        <dbReference type="SAM" id="SignalP"/>
    </source>
</evidence>
<evidence type="ECO:0000256" key="1">
    <source>
        <dbReference type="ARBA" id="ARBA00007401"/>
    </source>
</evidence>
<dbReference type="SUPFAM" id="SSF51445">
    <property type="entry name" value="(Trans)glycosidases"/>
    <property type="match status" value="1"/>
</dbReference>
<dbReference type="InterPro" id="IPR008979">
    <property type="entry name" value="Galactose-bd-like_sf"/>
</dbReference>
<dbReference type="InterPro" id="IPR006104">
    <property type="entry name" value="Glyco_hydro_2_N"/>
</dbReference>
<keyword evidence="3" id="KW-0326">Glycosidase</keyword>
<dbReference type="Pfam" id="PF02837">
    <property type="entry name" value="Glyco_hydro_2_N"/>
    <property type="match status" value="1"/>
</dbReference>
<evidence type="ECO:0000256" key="3">
    <source>
        <dbReference type="ARBA" id="ARBA00023295"/>
    </source>
</evidence>
<dbReference type="InterPro" id="IPR036156">
    <property type="entry name" value="Beta-gal/glucu_dom_sf"/>
</dbReference>
<dbReference type="InterPro" id="IPR051913">
    <property type="entry name" value="GH2_Domain-Containing"/>
</dbReference>
<evidence type="ECO:0000259" key="6">
    <source>
        <dbReference type="Pfam" id="PF02836"/>
    </source>
</evidence>
<dbReference type="InterPro" id="IPR006102">
    <property type="entry name" value="Ig-like_GH2"/>
</dbReference>
<dbReference type="Gene3D" id="2.60.40.10">
    <property type="entry name" value="Immunoglobulins"/>
    <property type="match status" value="1"/>
</dbReference>
<dbReference type="Pfam" id="PF02836">
    <property type="entry name" value="Glyco_hydro_2_C"/>
    <property type="match status" value="1"/>
</dbReference>
<feature type="signal peptide" evidence="4">
    <location>
        <begin position="1"/>
        <end position="21"/>
    </location>
</feature>
<dbReference type="RefSeq" id="WP_089901653.1">
    <property type="nucleotide sequence ID" value="NZ_FOJG01000002.1"/>
</dbReference>
<dbReference type="InterPro" id="IPR013783">
    <property type="entry name" value="Ig-like_fold"/>
</dbReference>
<gene>
    <name evidence="8" type="ORF">SAMN04488122_5879</name>
</gene>
<dbReference type="EMBL" id="FOJG01000002">
    <property type="protein sequence ID" value="SEW54048.1"/>
    <property type="molecule type" value="Genomic_DNA"/>
</dbReference>
<evidence type="ECO:0000259" key="5">
    <source>
        <dbReference type="Pfam" id="PF00703"/>
    </source>
</evidence>
<dbReference type="InterPro" id="IPR006103">
    <property type="entry name" value="Glyco_hydro_2_cat"/>
</dbReference>
<keyword evidence="9" id="KW-1185">Reference proteome</keyword>
<dbReference type="GO" id="GO:0004553">
    <property type="term" value="F:hydrolase activity, hydrolyzing O-glycosyl compounds"/>
    <property type="evidence" value="ECO:0007669"/>
    <property type="project" value="InterPro"/>
</dbReference>
<feature type="domain" description="Glycoside hydrolase family 2 immunoglobulin-like beta-sandwich" evidence="5">
    <location>
        <begin position="217"/>
        <end position="310"/>
    </location>
</feature>
<organism evidence="8 9">
    <name type="scientific">Chitinophaga arvensicola</name>
    <dbReference type="NCBI Taxonomy" id="29529"/>
    <lineage>
        <taxon>Bacteria</taxon>
        <taxon>Pseudomonadati</taxon>
        <taxon>Bacteroidota</taxon>
        <taxon>Chitinophagia</taxon>
        <taxon>Chitinophagales</taxon>
        <taxon>Chitinophagaceae</taxon>
        <taxon>Chitinophaga</taxon>
    </lineage>
</organism>
<proteinExistence type="inferred from homology"/>
<comment type="similarity">
    <text evidence="1">Belongs to the glycosyl hydrolase 2 family.</text>
</comment>
<dbReference type="InterPro" id="IPR017853">
    <property type="entry name" value="GH"/>
</dbReference>
<keyword evidence="4" id="KW-0732">Signal</keyword>
<evidence type="ECO:0000313" key="9">
    <source>
        <dbReference type="Proteomes" id="UP000199310"/>
    </source>
</evidence>
<dbReference type="Proteomes" id="UP000199310">
    <property type="component" value="Unassembled WGS sequence"/>
</dbReference>
<dbReference type="AlphaFoldDB" id="A0A1I0SBQ2"/>
<evidence type="ECO:0000256" key="2">
    <source>
        <dbReference type="ARBA" id="ARBA00022801"/>
    </source>
</evidence>
<protein>
    <submittedName>
        <fullName evidence="8">Glycosyl hydrolases family 2, TIM barrel domain</fullName>
    </submittedName>
</protein>
<dbReference type="OrthoDB" id="9801077at2"/>
<dbReference type="GO" id="GO:0005975">
    <property type="term" value="P:carbohydrate metabolic process"/>
    <property type="evidence" value="ECO:0007669"/>
    <property type="project" value="InterPro"/>
</dbReference>
<sequence length="616" mass="69135">MKKKYLILALAVGFSASTALAQQQQDWKVVPGKITTSWSEKVSPTAVLPEYPRPQMVRDNWKNLNGLWNYAIKGKEESQPASWDGKILVPFAVESALSGVGRNVGKDNVLWYNTSLTLPSGMQGKKILLHFGASDWRTTVYVNGKEAGSHEGGFDPFSLDITSLLKKGKQDIVVKVWDPTDEGPQPRGKQVKKPEGIWYTPVTGIWQTVWIEAVADTYIASTKQTPDIDQQTLTVAAKVENAKPGDEVKVTAFDGAIKVAEGTVSGENARLKIASPKLWSPENPFLYNLTVTVTRKGKVIDEVKSYFAMRKSSIGRDANGIVRMLLNNKFVFQYGPLDQGWWPDGLYTAPTDEALKFDIAQTKAMGFNMIRKHIKVEPARWYYYCDQMGMLVWQDMPSGDLGNGWEPRPGVIDRGTDQNRSPESEAYYRKEWSAIIDQLYNFPSIVVWTPFNEAWGQFKTVEIAVFTREKDPSRLVNTASGGNFVAVGHIIDLHNYPEPAMPDPAVYGDKRAIVLGEFGGLGLPVDGHIWQQKDNWGYQSFKNAEDLFKRYSGFTDRLETLIKQGLSAAVYTQTTDVEVETNGLMTYDRKVQKMPLEKLKEIHQKLYNPALVNLKP</sequence>
<feature type="domain" description="Glycoside hydrolase family 2 catalytic" evidence="6">
    <location>
        <begin position="353"/>
        <end position="489"/>
    </location>
</feature>
<dbReference type="SUPFAM" id="SSF49303">
    <property type="entry name" value="beta-Galactosidase/glucuronidase domain"/>
    <property type="match status" value="1"/>
</dbReference>
<reference evidence="9" key="1">
    <citation type="submission" date="2016-10" db="EMBL/GenBank/DDBJ databases">
        <authorList>
            <person name="Varghese N."/>
            <person name="Submissions S."/>
        </authorList>
    </citation>
    <scope>NUCLEOTIDE SEQUENCE [LARGE SCALE GENOMIC DNA]</scope>
    <source>
        <strain evidence="9">DSM 3695</strain>
    </source>
</reference>
<dbReference type="PANTHER" id="PTHR42732">
    <property type="entry name" value="BETA-GALACTOSIDASE"/>
    <property type="match status" value="1"/>
</dbReference>
<evidence type="ECO:0000313" key="8">
    <source>
        <dbReference type="EMBL" id="SEW54048.1"/>
    </source>
</evidence>
<dbReference type="STRING" id="29529.SAMN04488122_5879"/>
<accession>A0A1I0SBQ2</accession>